<protein>
    <submittedName>
        <fullName evidence="1">Uncharacterized protein</fullName>
    </submittedName>
</protein>
<comment type="caution">
    <text evidence="1">The sequence shown here is derived from an EMBL/GenBank/DDBJ whole genome shotgun (WGS) entry which is preliminary data.</text>
</comment>
<dbReference type="EMBL" id="JBHUDB010000002">
    <property type="protein sequence ID" value="MFD1570146.1"/>
    <property type="molecule type" value="Genomic_DNA"/>
</dbReference>
<name>A0ABD6C011_9EURY</name>
<evidence type="ECO:0000313" key="1">
    <source>
        <dbReference type="EMBL" id="MFD1570146.1"/>
    </source>
</evidence>
<keyword evidence="2" id="KW-1185">Reference proteome</keyword>
<dbReference type="Proteomes" id="UP001597185">
    <property type="component" value="Unassembled WGS sequence"/>
</dbReference>
<dbReference type="AlphaFoldDB" id="A0ABD6C011"/>
<sequence>MSTTTTQPTDGQHIEDRPAELDAYWPSRIENDRIWYGHHALPGSRFVCHETETVYTVTDIKNGGDTFTLAPCHKANGLSDGFSDPELPDHFVDNICDLAGAIEAGDLTPLPTGVLKTVGETTYFSVGDLTVAIDVDATETTPLLEQLDPPNGPVATDIAKIAPTLESVDAEPTLFGPHDAATHPDEPMSGSGHEYTERRPRGAQAVPTHFVPVQPFSKWTFEDKTIRDWVESSFEEGEIILNACAGQTELTPPPGGKILRNDISGERPNLDFEMDVAELASHPDLEQGSIDRVVFDPPWSLYQANLRYEKNMVSKDGTHDIDLTTLPFETPGPEEKTQIGHSRLAKEGFNWLLKPGGEVLEITFHGSSMSARLGYERQERLIFDPVGEGKCVIGSRDQKVRRRLDDFF</sequence>
<accession>A0ABD6C011</accession>
<proteinExistence type="predicted"/>
<gene>
    <name evidence="1" type="ORF">ACFR9T_06040</name>
</gene>
<dbReference type="RefSeq" id="WP_256418039.1">
    <property type="nucleotide sequence ID" value="NZ_JANHDL010000004.1"/>
</dbReference>
<organism evidence="1 2">
    <name type="scientific">Halorubrum laminariae</name>
    <dbReference type="NCBI Taxonomy" id="1433523"/>
    <lineage>
        <taxon>Archaea</taxon>
        <taxon>Methanobacteriati</taxon>
        <taxon>Methanobacteriota</taxon>
        <taxon>Stenosarchaea group</taxon>
        <taxon>Halobacteria</taxon>
        <taxon>Halobacteriales</taxon>
        <taxon>Haloferacaceae</taxon>
        <taxon>Halorubrum</taxon>
    </lineage>
</organism>
<reference evidence="1 2" key="1">
    <citation type="journal article" date="2019" name="Int. J. Syst. Evol. Microbiol.">
        <title>The Global Catalogue of Microorganisms (GCM) 10K type strain sequencing project: providing services to taxonomists for standard genome sequencing and annotation.</title>
        <authorList>
            <consortium name="The Broad Institute Genomics Platform"/>
            <consortium name="The Broad Institute Genome Sequencing Center for Infectious Disease"/>
            <person name="Wu L."/>
            <person name="Ma J."/>
        </authorList>
    </citation>
    <scope>NUCLEOTIDE SEQUENCE [LARGE SCALE GENOMIC DNA]</scope>
    <source>
        <strain evidence="1 2">CGMCC 1.12689</strain>
    </source>
</reference>
<evidence type="ECO:0000313" key="2">
    <source>
        <dbReference type="Proteomes" id="UP001597185"/>
    </source>
</evidence>